<feature type="transmembrane region" description="Helical" evidence="13">
    <location>
        <begin position="297"/>
        <end position="320"/>
    </location>
</feature>
<evidence type="ECO:0000256" key="6">
    <source>
        <dbReference type="ARBA" id="ARBA00022725"/>
    </source>
</evidence>
<dbReference type="InParanoid" id="A0A6P3FYP4"/>
<dbReference type="GO" id="GO:0005886">
    <property type="term" value="C:plasma membrane"/>
    <property type="evidence" value="ECO:0007669"/>
    <property type="project" value="UniProtKB-SubCell"/>
</dbReference>
<dbReference type="GO" id="GO:0004930">
    <property type="term" value="F:G protein-coupled receptor activity"/>
    <property type="evidence" value="ECO:0007669"/>
    <property type="project" value="UniProtKB-KW"/>
</dbReference>
<comment type="subcellular location">
    <subcellularLocation>
        <location evidence="2 13">Cell membrane</location>
        <topology evidence="2 13">Multi-pass membrane protein</topology>
    </subcellularLocation>
</comment>
<evidence type="ECO:0000256" key="9">
    <source>
        <dbReference type="ARBA" id="ARBA00023136"/>
    </source>
</evidence>
<dbReference type="PRINTS" id="PR00237">
    <property type="entry name" value="GPCRRHODOPSN"/>
</dbReference>
<dbReference type="InterPro" id="IPR017452">
    <property type="entry name" value="GPCR_Rhodpsn_7TM"/>
</dbReference>
<evidence type="ECO:0000313" key="15">
    <source>
        <dbReference type="Proteomes" id="UP000515203"/>
    </source>
</evidence>
<keyword evidence="4 13" id="KW-0716">Sensory transduction</keyword>
<dbReference type="InterPro" id="IPR050516">
    <property type="entry name" value="Olfactory_GPCR"/>
</dbReference>
<sequence length="375" mass="41825">MEKINLSLIVRNMVRVFQIFEDNSLDLLRDCKIKSAFQRPGDPKGGPFRFTKDSTGGPQLYTTRNQTLLRGFLLLRLTDSRALLGLQAALLSLAYLVATLENLTTVLLTVLDYRLHTPMYYFLRHLSYLDLCLISTTVPKSIVNSVTMNNSISFMGCMCQVFLVVLSAGSEVGILTAMSYDRYVAICQPLHYEAVMSKRCCVHLVAVSWLSGLFFGILYSAGTFSLDFCGSKRINQFFCDVPSLLKLSCSEEHAAINGSLVLGVFYGFSCLVCIVVSYVFIFSTVMKIPSRQSWSKAFSTCTPHLVVVLTFLLTATVVYLKPASDASPILDLLCSVFYSAVPPTLNPIIYCLKNRDFQSALSNLLRKARHELMET</sequence>
<evidence type="ECO:0000256" key="10">
    <source>
        <dbReference type="ARBA" id="ARBA00023170"/>
    </source>
</evidence>
<keyword evidence="3 13" id="KW-1003">Cell membrane</keyword>
<evidence type="ECO:0000259" key="14">
    <source>
        <dbReference type="PROSITE" id="PS50262"/>
    </source>
</evidence>
<evidence type="ECO:0000256" key="12">
    <source>
        <dbReference type="RuleBase" id="RU000688"/>
    </source>
</evidence>
<dbReference type="PROSITE" id="PS00237">
    <property type="entry name" value="G_PROTEIN_RECEP_F1_1"/>
    <property type="match status" value="1"/>
</dbReference>
<comment type="similarity">
    <text evidence="12">Belongs to the G-protein coupled receptor 1 family.</text>
</comment>
<dbReference type="GeneID" id="101590200"/>
<dbReference type="PRINTS" id="PR00245">
    <property type="entry name" value="OLFACTORYR"/>
</dbReference>
<evidence type="ECO:0000256" key="4">
    <source>
        <dbReference type="ARBA" id="ARBA00022606"/>
    </source>
</evidence>
<gene>
    <name evidence="16" type="primary">LOC101590200</name>
</gene>
<protein>
    <recommendedName>
        <fullName evidence="13">Olfactory receptor</fullName>
    </recommendedName>
</protein>
<evidence type="ECO:0000313" key="16">
    <source>
        <dbReference type="RefSeq" id="XP_004648351.1"/>
    </source>
</evidence>
<evidence type="ECO:0000256" key="5">
    <source>
        <dbReference type="ARBA" id="ARBA00022692"/>
    </source>
</evidence>
<feature type="transmembrane region" description="Helical" evidence="13">
    <location>
        <begin position="82"/>
        <end position="100"/>
    </location>
</feature>
<feature type="domain" description="G-protein coupled receptors family 1 profile" evidence="14">
    <location>
        <begin position="101"/>
        <end position="350"/>
    </location>
</feature>
<dbReference type="SUPFAM" id="SSF81321">
    <property type="entry name" value="Family A G protein-coupled receptor-like"/>
    <property type="match status" value="1"/>
</dbReference>
<evidence type="ECO:0000256" key="2">
    <source>
        <dbReference type="ARBA" id="ARBA00004651"/>
    </source>
</evidence>
<evidence type="ECO:0000256" key="1">
    <source>
        <dbReference type="ARBA" id="ARBA00002936"/>
    </source>
</evidence>
<keyword evidence="9 13" id="KW-0472">Membrane</keyword>
<dbReference type="AlphaFoldDB" id="A0A6P3FYP4"/>
<comment type="function">
    <text evidence="1">Odorant receptor.</text>
</comment>
<dbReference type="Proteomes" id="UP000515203">
    <property type="component" value="Unplaced"/>
</dbReference>
<feature type="transmembrane region" description="Helical" evidence="13">
    <location>
        <begin position="201"/>
        <end position="221"/>
    </location>
</feature>
<keyword evidence="11 12" id="KW-0807">Transducer</keyword>
<keyword evidence="7 13" id="KW-1133">Transmembrane helix</keyword>
<keyword evidence="15" id="KW-1185">Reference proteome</keyword>
<dbReference type="RefSeq" id="XP_004648351.1">
    <property type="nucleotide sequence ID" value="XM_004648294.1"/>
</dbReference>
<feature type="transmembrane region" description="Helical" evidence="13">
    <location>
        <begin position="152"/>
        <end position="180"/>
    </location>
</feature>
<keyword evidence="8 12" id="KW-0297">G-protein coupled receptor</keyword>
<keyword evidence="5 12" id="KW-0812">Transmembrane</keyword>
<evidence type="ECO:0000256" key="11">
    <source>
        <dbReference type="ARBA" id="ARBA00023224"/>
    </source>
</evidence>
<evidence type="ECO:0000256" key="8">
    <source>
        <dbReference type="ARBA" id="ARBA00023040"/>
    </source>
</evidence>
<evidence type="ECO:0000256" key="3">
    <source>
        <dbReference type="ARBA" id="ARBA00022475"/>
    </source>
</evidence>
<evidence type="ECO:0000256" key="7">
    <source>
        <dbReference type="ARBA" id="ARBA00022989"/>
    </source>
</evidence>
<name>A0A6P3FYP4_OCTDE</name>
<dbReference type="InterPro" id="IPR000276">
    <property type="entry name" value="GPCR_Rhodpsn"/>
</dbReference>
<dbReference type="Gene3D" id="1.20.1070.10">
    <property type="entry name" value="Rhodopsin 7-helix transmembrane proteins"/>
    <property type="match status" value="1"/>
</dbReference>
<dbReference type="CDD" id="cd15227">
    <property type="entry name" value="7tmA_OR14-like"/>
    <property type="match status" value="1"/>
</dbReference>
<accession>A0A6P3FYP4</accession>
<evidence type="ECO:0000256" key="13">
    <source>
        <dbReference type="RuleBase" id="RU363047"/>
    </source>
</evidence>
<dbReference type="Pfam" id="PF13853">
    <property type="entry name" value="7tm_4"/>
    <property type="match status" value="1"/>
</dbReference>
<dbReference type="FunFam" id="1.20.1070.10:FF:000037">
    <property type="entry name" value="Olfactory receptor"/>
    <property type="match status" value="1"/>
</dbReference>
<keyword evidence="10 12" id="KW-0675">Receptor</keyword>
<dbReference type="OrthoDB" id="9588050at2759"/>
<dbReference type="GO" id="GO:0004984">
    <property type="term" value="F:olfactory receptor activity"/>
    <property type="evidence" value="ECO:0007669"/>
    <property type="project" value="InterPro"/>
</dbReference>
<dbReference type="InterPro" id="IPR000725">
    <property type="entry name" value="Olfact_rcpt"/>
</dbReference>
<dbReference type="PANTHER" id="PTHR26452">
    <property type="entry name" value="OLFACTORY RECEPTOR"/>
    <property type="match status" value="1"/>
</dbReference>
<proteinExistence type="inferred from homology"/>
<dbReference type="PROSITE" id="PS50262">
    <property type="entry name" value="G_PROTEIN_RECEP_F1_2"/>
    <property type="match status" value="1"/>
</dbReference>
<reference evidence="16" key="1">
    <citation type="submission" date="2025-08" db="UniProtKB">
        <authorList>
            <consortium name="RefSeq"/>
        </authorList>
    </citation>
    <scope>IDENTIFICATION</scope>
</reference>
<keyword evidence="6 13" id="KW-0552">Olfaction</keyword>
<feature type="transmembrane region" description="Helical" evidence="13">
    <location>
        <begin position="264"/>
        <end position="285"/>
    </location>
</feature>
<organism evidence="15 16">
    <name type="scientific">Octodon degus</name>
    <name type="common">Degu</name>
    <name type="synonym">Sciurus degus</name>
    <dbReference type="NCBI Taxonomy" id="10160"/>
    <lineage>
        <taxon>Eukaryota</taxon>
        <taxon>Metazoa</taxon>
        <taxon>Chordata</taxon>
        <taxon>Craniata</taxon>
        <taxon>Vertebrata</taxon>
        <taxon>Euteleostomi</taxon>
        <taxon>Mammalia</taxon>
        <taxon>Eutheria</taxon>
        <taxon>Euarchontoglires</taxon>
        <taxon>Glires</taxon>
        <taxon>Rodentia</taxon>
        <taxon>Hystricomorpha</taxon>
        <taxon>Octodontidae</taxon>
        <taxon>Octodon</taxon>
    </lineage>
</organism>